<dbReference type="EMBL" id="BMJV01000001">
    <property type="protein sequence ID" value="GGG63175.1"/>
    <property type="molecule type" value="Genomic_DNA"/>
</dbReference>
<protein>
    <recommendedName>
        <fullName evidence="4">(Na+)-NQR maturation NqrM</fullName>
    </recommendedName>
</protein>
<dbReference type="Proteomes" id="UP000617145">
    <property type="component" value="Unassembled WGS sequence"/>
</dbReference>
<dbReference type="PANTHER" id="PTHR40691">
    <property type="entry name" value="(NA+)-NQR MATURATION NQRM"/>
    <property type="match status" value="1"/>
</dbReference>
<comment type="caution">
    <text evidence="2">The sequence shown here is derived from an EMBL/GenBank/DDBJ whole genome shotgun (WGS) entry which is preliminary data.</text>
</comment>
<dbReference type="InterPro" id="IPR007495">
    <property type="entry name" value="NqrM"/>
</dbReference>
<reference evidence="2" key="2">
    <citation type="submission" date="2020-09" db="EMBL/GenBank/DDBJ databases">
        <authorList>
            <person name="Sun Q."/>
            <person name="Zhou Y."/>
        </authorList>
    </citation>
    <scope>NUCLEOTIDE SEQUENCE</scope>
    <source>
        <strain evidence="2">CGMCC 1.15762</strain>
    </source>
</reference>
<dbReference type="AlphaFoldDB" id="A0A8J2ZHF5"/>
<evidence type="ECO:0000313" key="2">
    <source>
        <dbReference type="EMBL" id="GGG63175.1"/>
    </source>
</evidence>
<accession>A0A8J2ZHF5</accession>
<sequence>MTTFALTFVVFLIVMLGMALGVMLMGKRIKGSCGGLNAIGDADQCLVCKKEIDPDSPLRERLSDCPRARKMLERAGAEPEAR</sequence>
<proteinExistence type="predicted"/>
<feature type="transmembrane region" description="Helical" evidence="1">
    <location>
        <begin position="6"/>
        <end position="26"/>
    </location>
</feature>
<gene>
    <name evidence="2" type="ORF">GCM10011415_06960</name>
</gene>
<keyword evidence="1" id="KW-0472">Membrane</keyword>
<reference evidence="2" key="1">
    <citation type="journal article" date="2014" name="Int. J. Syst. Evol. Microbiol.">
        <title>Complete genome sequence of Corynebacterium casei LMG S-19264T (=DSM 44701T), isolated from a smear-ripened cheese.</title>
        <authorList>
            <consortium name="US DOE Joint Genome Institute (JGI-PGF)"/>
            <person name="Walter F."/>
            <person name="Albersmeier A."/>
            <person name="Kalinowski J."/>
            <person name="Ruckert C."/>
        </authorList>
    </citation>
    <scope>NUCLEOTIDE SEQUENCE</scope>
    <source>
        <strain evidence="2">CGMCC 1.15762</strain>
    </source>
</reference>
<organism evidence="2 3">
    <name type="scientific">Salipiger pallidus</name>
    <dbReference type="NCBI Taxonomy" id="1775170"/>
    <lineage>
        <taxon>Bacteria</taxon>
        <taxon>Pseudomonadati</taxon>
        <taxon>Pseudomonadota</taxon>
        <taxon>Alphaproteobacteria</taxon>
        <taxon>Rhodobacterales</taxon>
        <taxon>Roseobacteraceae</taxon>
        <taxon>Salipiger</taxon>
    </lineage>
</organism>
<dbReference type="RefSeq" id="WP_188788788.1">
    <property type="nucleotide sequence ID" value="NZ_BMJV01000001.1"/>
</dbReference>
<dbReference type="Pfam" id="PF04400">
    <property type="entry name" value="NqrM"/>
    <property type="match status" value="1"/>
</dbReference>
<evidence type="ECO:0008006" key="4">
    <source>
        <dbReference type="Google" id="ProtNLM"/>
    </source>
</evidence>
<keyword evidence="1" id="KW-0812">Transmembrane</keyword>
<evidence type="ECO:0000256" key="1">
    <source>
        <dbReference type="SAM" id="Phobius"/>
    </source>
</evidence>
<dbReference type="PANTHER" id="PTHR40691:SF3">
    <property type="entry name" value="(NA+)-NQR MATURATION NQRM"/>
    <property type="match status" value="1"/>
</dbReference>
<name>A0A8J2ZHF5_9RHOB</name>
<keyword evidence="1" id="KW-1133">Transmembrane helix</keyword>
<evidence type="ECO:0000313" key="3">
    <source>
        <dbReference type="Proteomes" id="UP000617145"/>
    </source>
</evidence>
<keyword evidence="3" id="KW-1185">Reference proteome</keyword>